<feature type="transmembrane region" description="Helical" evidence="1">
    <location>
        <begin position="17"/>
        <end position="39"/>
    </location>
</feature>
<name>A0AAV1RIY2_9ROSI</name>
<proteinExistence type="predicted"/>
<keyword evidence="1" id="KW-0472">Membrane</keyword>
<organism evidence="2 3">
    <name type="scientific">Dovyalis caffra</name>
    <dbReference type="NCBI Taxonomy" id="77055"/>
    <lineage>
        <taxon>Eukaryota</taxon>
        <taxon>Viridiplantae</taxon>
        <taxon>Streptophyta</taxon>
        <taxon>Embryophyta</taxon>
        <taxon>Tracheophyta</taxon>
        <taxon>Spermatophyta</taxon>
        <taxon>Magnoliopsida</taxon>
        <taxon>eudicotyledons</taxon>
        <taxon>Gunneridae</taxon>
        <taxon>Pentapetalae</taxon>
        <taxon>rosids</taxon>
        <taxon>fabids</taxon>
        <taxon>Malpighiales</taxon>
        <taxon>Salicaceae</taxon>
        <taxon>Flacourtieae</taxon>
        <taxon>Dovyalis</taxon>
    </lineage>
</organism>
<sequence>MVELVCSLFRRKKGAGVVVVVELGLSLLSSGLLVLITGFQLDCGVVTSSNVELYDTVDSRYEYELPRENVNDPDMSSRGLANEGIACEEITMIRFKERTEDSKGDSFIPTAATETLGTLKATLQL</sequence>
<evidence type="ECO:0000256" key="1">
    <source>
        <dbReference type="SAM" id="Phobius"/>
    </source>
</evidence>
<accession>A0AAV1RIY2</accession>
<comment type="caution">
    <text evidence="2">The sequence shown here is derived from an EMBL/GenBank/DDBJ whole genome shotgun (WGS) entry which is preliminary data.</text>
</comment>
<dbReference type="EMBL" id="CAWUPB010000956">
    <property type="protein sequence ID" value="CAK7334984.1"/>
    <property type="molecule type" value="Genomic_DNA"/>
</dbReference>
<gene>
    <name evidence="2" type="ORF">DCAF_LOCUS10174</name>
</gene>
<evidence type="ECO:0000313" key="2">
    <source>
        <dbReference type="EMBL" id="CAK7334984.1"/>
    </source>
</evidence>
<protein>
    <submittedName>
        <fullName evidence="2">Uncharacterized protein</fullName>
    </submittedName>
</protein>
<keyword evidence="1" id="KW-0812">Transmembrane</keyword>
<reference evidence="2 3" key="1">
    <citation type="submission" date="2024-01" db="EMBL/GenBank/DDBJ databases">
        <authorList>
            <person name="Waweru B."/>
        </authorList>
    </citation>
    <scope>NUCLEOTIDE SEQUENCE [LARGE SCALE GENOMIC DNA]</scope>
</reference>
<dbReference type="AlphaFoldDB" id="A0AAV1RIY2"/>
<evidence type="ECO:0000313" key="3">
    <source>
        <dbReference type="Proteomes" id="UP001314170"/>
    </source>
</evidence>
<dbReference type="Proteomes" id="UP001314170">
    <property type="component" value="Unassembled WGS sequence"/>
</dbReference>
<keyword evidence="3" id="KW-1185">Reference proteome</keyword>
<keyword evidence="1" id="KW-1133">Transmembrane helix</keyword>